<dbReference type="AlphaFoldDB" id="A0AAU9Q1Y0"/>
<organism evidence="1 2">
    <name type="scientific">Vibrio owensii</name>
    <dbReference type="NCBI Taxonomy" id="696485"/>
    <lineage>
        <taxon>Bacteria</taxon>
        <taxon>Pseudomonadati</taxon>
        <taxon>Pseudomonadota</taxon>
        <taxon>Gammaproteobacteria</taxon>
        <taxon>Vibrionales</taxon>
        <taxon>Vibrionaceae</taxon>
        <taxon>Vibrio</taxon>
    </lineage>
</organism>
<dbReference type="Proteomes" id="UP001295420">
    <property type="component" value="Unassembled WGS sequence"/>
</dbReference>
<gene>
    <name evidence="1" type="ORF">THF1D04_140077</name>
</gene>
<dbReference type="EMBL" id="CAKMTQ010000006">
    <property type="protein sequence ID" value="CAH1523312.1"/>
    <property type="molecule type" value="Genomic_DNA"/>
</dbReference>
<name>A0AAU9Q1Y0_9VIBR</name>
<accession>A0AAU9Q1Y0</accession>
<reference evidence="1" key="1">
    <citation type="submission" date="2022-01" db="EMBL/GenBank/DDBJ databases">
        <authorList>
            <person name="Lagorce A."/>
        </authorList>
    </citation>
    <scope>NUCLEOTIDE SEQUENCE</scope>
    <source>
        <strain evidence="1">Th15_F1_D04</strain>
    </source>
</reference>
<evidence type="ECO:0000313" key="1">
    <source>
        <dbReference type="EMBL" id="CAH1523312.1"/>
    </source>
</evidence>
<protein>
    <submittedName>
        <fullName evidence="1">Uncharacterized protein</fullName>
    </submittedName>
</protein>
<evidence type="ECO:0000313" key="2">
    <source>
        <dbReference type="Proteomes" id="UP001295420"/>
    </source>
</evidence>
<sequence>MHSKDSNRSGVLSLFVAAKLLAEAQAPKSIIRGSVILRIINPSFGHTYLW</sequence>
<proteinExistence type="predicted"/>
<comment type="caution">
    <text evidence="1">The sequence shown here is derived from an EMBL/GenBank/DDBJ whole genome shotgun (WGS) entry which is preliminary data.</text>
</comment>